<keyword evidence="1" id="KW-0812">Transmembrane</keyword>
<evidence type="ECO:0000313" key="2">
    <source>
        <dbReference type="EMBL" id="GAG27625.1"/>
    </source>
</evidence>
<dbReference type="EMBL" id="BARS01031041">
    <property type="protein sequence ID" value="GAG27625.1"/>
    <property type="molecule type" value="Genomic_DNA"/>
</dbReference>
<feature type="non-terminal residue" evidence="2">
    <location>
        <position position="1"/>
    </location>
</feature>
<gene>
    <name evidence="2" type="ORF">S01H1_48338</name>
</gene>
<sequence>HMKDKGGQPEEVLLTDIPLQLDIILYGIVVLCIIYL</sequence>
<accession>X0WAF7</accession>
<keyword evidence="1" id="KW-0472">Membrane</keyword>
<protein>
    <submittedName>
        <fullName evidence="2">Uncharacterized protein</fullName>
    </submittedName>
</protein>
<comment type="caution">
    <text evidence="2">The sequence shown here is derived from an EMBL/GenBank/DDBJ whole genome shotgun (WGS) entry which is preliminary data.</text>
</comment>
<evidence type="ECO:0000256" key="1">
    <source>
        <dbReference type="SAM" id="Phobius"/>
    </source>
</evidence>
<proteinExistence type="predicted"/>
<reference evidence="2" key="1">
    <citation type="journal article" date="2014" name="Front. Microbiol.">
        <title>High frequency of phylogenetically diverse reductive dehalogenase-homologous genes in deep subseafloor sedimentary metagenomes.</title>
        <authorList>
            <person name="Kawai M."/>
            <person name="Futagami T."/>
            <person name="Toyoda A."/>
            <person name="Takaki Y."/>
            <person name="Nishi S."/>
            <person name="Hori S."/>
            <person name="Arai W."/>
            <person name="Tsubouchi T."/>
            <person name="Morono Y."/>
            <person name="Uchiyama I."/>
            <person name="Ito T."/>
            <person name="Fujiyama A."/>
            <person name="Inagaki F."/>
            <person name="Takami H."/>
        </authorList>
    </citation>
    <scope>NUCLEOTIDE SEQUENCE</scope>
    <source>
        <strain evidence="2">Expedition CK06-06</strain>
    </source>
</reference>
<name>X0WAF7_9ZZZZ</name>
<organism evidence="2">
    <name type="scientific">marine sediment metagenome</name>
    <dbReference type="NCBI Taxonomy" id="412755"/>
    <lineage>
        <taxon>unclassified sequences</taxon>
        <taxon>metagenomes</taxon>
        <taxon>ecological metagenomes</taxon>
    </lineage>
</organism>
<keyword evidence="1" id="KW-1133">Transmembrane helix</keyword>
<dbReference type="AlphaFoldDB" id="X0WAF7"/>
<feature type="transmembrane region" description="Helical" evidence="1">
    <location>
        <begin position="17"/>
        <end position="35"/>
    </location>
</feature>